<dbReference type="AlphaFoldDB" id="Q11EP6"/>
<dbReference type="STRING" id="266779.Meso_2752"/>
<dbReference type="InterPro" id="IPR011330">
    <property type="entry name" value="Glyco_hydro/deAcase_b/a-brl"/>
</dbReference>
<dbReference type="Pfam" id="PF01522">
    <property type="entry name" value="Polysacc_deac_1"/>
    <property type="match status" value="1"/>
</dbReference>
<dbReference type="GO" id="GO:0005576">
    <property type="term" value="C:extracellular region"/>
    <property type="evidence" value="ECO:0007669"/>
    <property type="project" value="UniProtKB-SubCell"/>
</dbReference>
<dbReference type="Gene3D" id="3.20.20.370">
    <property type="entry name" value="Glycoside hydrolase/deacetylase"/>
    <property type="match status" value="1"/>
</dbReference>
<dbReference type="CDD" id="cd10918">
    <property type="entry name" value="CE4_NodB_like_5s_6s"/>
    <property type="match status" value="1"/>
</dbReference>
<evidence type="ECO:0000256" key="3">
    <source>
        <dbReference type="ARBA" id="ARBA00010973"/>
    </source>
</evidence>
<evidence type="ECO:0000256" key="1">
    <source>
        <dbReference type="ARBA" id="ARBA00003236"/>
    </source>
</evidence>
<feature type="domain" description="NodB homology" evidence="7">
    <location>
        <begin position="80"/>
        <end position="251"/>
    </location>
</feature>
<dbReference type="GO" id="GO:0016810">
    <property type="term" value="F:hydrolase activity, acting on carbon-nitrogen (but not peptide) bonds"/>
    <property type="evidence" value="ECO:0007669"/>
    <property type="project" value="InterPro"/>
</dbReference>
<comment type="similarity">
    <text evidence="3">Belongs to the polysaccharide deacetylase family.</text>
</comment>
<dbReference type="PANTHER" id="PTHR34216:SF3">
    <property type="entry name" value="POLY-BETA-1,6-N-ACETYL-D-GLUCOSAMINE N-DEACETYLASE"/>
    <property type="match status" value="1"/>
</dbReference>
<evidence type="ECO:0000256" key="5">
    <source>
        <dbReference type="ARBA" id="ARBA00022729"/>
    </source>
</evidence>
<dbReference type="InterPro" id="IPR002509">
    <property type="entry name" value="NODB_dom"/>
</dbReference>
<dbReference type="InterPro" id="IPR051398">
    <property type="entry name" value="Polysacch_Deacetylase"/>
</dbReference>
<protein>
    <recommendedName>
        <fullName evidence="4">Chitooligosaccharide deacetylase</fullName>
    </recommendedName>
    <alternativeName>
        <fullName evidence="6">Nodulation protein B</fullName>
    </alternativeName>
</protein>
<dbReference type="PROSITE" id="PS51677">
    <property type="entry name" value="NODB"/>
    <property type="match status" value="1"/>
</dbReference>
<evidence type="ECO:0000256" key="4">
    <source>
        <dbReference type="ARBA" id="ARBA00020071"/>
    </source>
</evidence>
<sequence length="251" mass="28256">MRSKALPYNCERFVRPDGSAIPVLMYHQISRPPRCGHPYRYLTVSPSNFARQMRWLKRLGFRGLSIRDLAPYLSGEKVGKVVGITFDDGYQNNFEYVLPALDAVGFTATNYFVSGQIGGYNAWDRNIGIAYSRCMSKAQLREWAALGQEVGAHTVDHVRLTQVDIRIARQQIGQSRSHLEDMVGEAVTSFSYPYGDVSGAVRELVLEAGFSTAVTTKRGRIRPSDDRLLLPRRIIRADNRWPGLVRKCVTG</sequence>
<keyword evidence="5" id="KW-0732">Signal</keyword>
<gene>
    <name evidence="8" type="ordered locus">Meso_2752</name>
</gene>
<dbReference type="KEGG" id="mes:Meso_2752"/>
<reference evidence="8" key="1">
    <citation type="submission" date="2006-06" db="EMBL/GenBank/DDBJ databases">
        <title>Complete sequence of chromosome of Chelativorans sp. BNC1.</title>
        <authorList>
            <consortium name="US DOE Joint Genome Institute"/>
            <person name="Copeland A."/>
            <person name="Lucas S."/>
            <person name="Lapidus A."/>
            <person name="Barry K."/>
            <person name="Detter J.C."/>
            <person name="Glavina del Rio T."/>
            <person name="Hammon N."/>
            <person name="Israni S."/>
            <person name="Dalin E."/>
            <person name="Tice H."/>
            <person name="Pitluck S."/>
            <person name="Chertkov O."/>
            <person name="Brettin T."/>
            <person name="Bruce D."/>
            <person name="Han C."/>
            <person name="Tapia R."/>
            <person name="Gilna P."/>
            <person name="Schmutz J."/>
            <person name="Larimer F."/>
            <person name="Land M."/>
            <person name="Hauser L."/>
            <person name="Kyrpides N."/>
            <person name="Mikhailova N."/>
            <person name="Richardson P."/>
        </authorList>
    </citation>
    <scope>NUCLEOTIDE SEQUENCE</scope>
    <source>
        <strain evidence="8">BNC1</strain>
    </source>
</reference>
<evidence type="ECO:0000313" key="8">
    <source>
        <dbReference type="EMBL" id="ABG64129.1"/>
    </source>
</evidence>
<dbReference type="GO" id="GO:0005975">
    <property type="term" value="P:carbohydrate metabolic process"/>
    <property type="evidence" value="ECO:0007669"/>
    <property type="project" value="InterPro"/>
</dbReference>
<dbReference type="EMBL" id="CP000390">
    <property type="protein sequence ID" value="ABG64129.1"/>
    <property type="molecule type" value="Genomic_DNA"/>
</dbReference>
<dbReference type="HOGENOM" id="CLU_030024_5_2_5"/>
<evidence type="ECO:0000256" key="2">
    <source>
        <dbReference type="ARBA" id="ARBA00004613"/>
    </source>
</evidence>
<comment type="subcellular location">
    <subcellularLocation>
        <location evidence="2">Secreted</location>
    </subcellularLocation>
</comment>
<comment type="function">
    <text evidence="1">Is involved in generating a small heat-stable compound (Nod), an acylated oligomer of N-acetylglucosamine, that stimulates mitosis in various plant protoplasts.</text>
</comment>
<accession>Q11EP6</accession>
<dbReference type="eggNOG" id="COG0726">
    <property type="taxonomic scope" value="Bacteria"/>
</dbReference>
<dbReference type="PANTHER" id="PTHR34216">
    <property type="match status" value="1"/>
</dbReference>
<evidence type="ECO:0000259" key="7">
    <source>
        <dbReference type="PROSITE" id="PS51677"/>
    </source>
</evidence>
<organism evidence="8">
    <name type="scientific">Chelativorans sp. (strain BNC1)</name>
    <dbReference type="NCBI Taxonomy" id="266779"/>
    <lineage>
        <taxon>Bacteria</taxon>
        <taxon>Pseudomonadati</taxon>
        <taxon>Pseudomonadota</taxon>
        <taxon>Alphaproteobacteria</taxon>
        <taxon>Hyphomicrobiales</taxon>
        <taxon>Phyllobacteriaceae</taxon>
        <taxon>Chelativorans</taxon>
    </lineage>
</organism>
<evidence type="ECO:0000256" key="6">
    <source>
        <dbReference type="ARBA" id="ARBA00032976"/>
    </source>
</evidence>
<proteinExistence type="inferred from homology"/>
<name>Q11EP6_CHESB</name>
<dbReference type="OrthoDB" id="9814639at2"/>
<dbReference type="SUPFAM" id="SSF88713">
    <property type="entry name" value="Glycoside hydrolase/deacetylase"/>
    <property type="match status" value="1"/>
</dbReference>